<comment type="caution">
    <text evidence="2">The sequence shown here is derived from an EMBL/GenBank/DDBJ whole genome shotgun (WGS) entry which is preliminary data.</text>
</comment>
<reference evidence="2" key="1">
    <citation type="submission" date="2018-11" db="EMBL/GenBank/DDBJ databases">
        <authorList>
            <consortium name="Pathogen Informatics"/>
        </authorList>
    </citation>
    <scope>NUCLEOTIDE SEQUENCE</scope>
</reference>
<organism evidence="2 3">
    <name type="scientific">Protopolystoma xenopodis</name>
    <dbReference type="NCBI Taxonomy" id="117903"/>
    <lineage>
        <taxon>Eukaryota</taxon>
        <taxon>Metazoa</taxon>
        <taxon>Spiralia</taxon>
        <taxon>Lophotrochozoa</taxon>
        <taxon>Platyhelminthes</taxon>
        <taxon>Monogenea</taxon>
        <taxon>Polyopisthocotylea</taxon>
        <taxon>Polystomatidea</taxon>
        <taxon>Polystomatidae</taxon>
        <taxon>Protopolystoma</taxon>
    </lineage>
</organism>
<feature type="region of interest" description="Disordered" evidence="1">
    <location>
        <begin position="28"/>
        <end position="52"/>
    </location>
</feature>
<evidence type="ECO:0000313" key="2">
    <source>
        <dbReference type="EMBL" id="VEL16293.1"/>
    </source>
</evidence>
<proteinExistence type="predicted"/>
<keyword evidence="3" id="KW-1185">Reference proteome</keyword>
<gene>
    <name evidence="2" type="ORF">PXEA_LOCUS9733</name>
</gene>
<dbReference type="EMBL" id="CAAALY010027903">
    <property type="protein sequence ID" value="VEL16293.1"/>
    <property type="molecule type" value="Genomic_DNA"/>
</dbReference>
<dbReference type="Proteomes" id="UP000784294">
    <property type="component" value="Unassembled WGS sequence"/>
</dbReference>
<dbReference type="AlphaFoldDB" id="A0A3S5FD30"/>
<name>A0A3S5FD30_9PLAT</name>
<sequence length="75" mass="8105">MTSQLKQAMQPASASLIALSRMTASMKKLSETSSLSARPPAPHRQLTSSTNLSSNEIAFYLDNFSPDSDRKGEMG</sequence>
<accession>A0A3S5FD30</accession>
<evidence type="ECO:0000256" key="1">
    <source>
        <dbReference type="SAM" id="MobiDB-lite"/>
    </source>
</evidence>
<evidence type="ECO:0000313" key="3">
    <source>
        <dbReference type="Proteomes" id="UP000784294"/>
    </source>
</evidence>
<protein>
    <submittedName>
        <fullName evidence="2">Uncharacterized protein</fullName>
    </submittedName>
</protein>